<evidence type="ECO:0000256" key="2">
    <source>
        <dbReference type="ARBA" id="ARBA00022729"/>
    </source>
</evidence>
<dbReference type="RefSeq" id="WP_027842931.1">
    <property type="nucleotide sequence ID" value="NZ_LMTZ01000099.1"/>
</dbReference>
<dbReference type="NCBIfam" id="TIGR01098">
    <property type="entry name" value="3A0109s03R"/>
    <property type="match status" value="1"/>
</dbReference>
<dbReference type="GO" id="GO:0055085">
    <property type="term" value="P:transmembrane transport"/>
    <property type="evidence" value="ECO:0007669"/>
    <property type="project" value="InterPro"/>
</dbReference>
<dbReference type="PANTHER" id="PTHR35841">
    <property type="entry name" value="PHOSPHONATES-BINDING PERIPLASMIC PROTEIN"/>
    <property type="match status" value="1"/>
</dbReference>
<evidence type="ECO:0000313" key="4">
    <source>
        <dbReference type="EMBL" id="KST66184.1"/>
    </source>
</evidence>
<reference evidence="4 5" key="1">
    <citation type="journal article" date="2015" name="Genome Announc.">
        <title>Draft Genome of the Euendolithic (true boring) Cyanobacterium Mastigocoleus testarum strain BC008.</title>
        <authorList>
            <person name="Guida B.S."/>
            <person name="Garcia-Pichel F."/>
        </authorList>
    </citation>
    <scope>NUCLEOTIDE SEQUENCE [LARGE SCALE GENOMIC DNA]</scope>
    <source>
        <strain evidence="4 5">BC008</strain>
    </source>
</reference>
<organism evidence="4 5">
    <name type="scientific">Mastigocoleus testarum BC008</name>
    <dbReference type="NCBI Taxonomy" id="371196"/>
    <lineage>
        <taxon>Bacteria</taxon>
        <taxon>Bacillati</taxon>
        <taxon>Cyanobacteriota</taxon>
        <taxon>Cyanophyceae</taxon>
        <taxon>Nostocales</taxon>
        <taxon>Hapalosiphonaceae</taxon>
        <taxon>Mastigocoleus</taxon>
    </lineage>
</organism>
<keyword evidence="3" id="KW-0812">Transmembrane</keyword>
<sequence>MNLPQPFPRQNHPYLLRIRTLTIAAMSIFLLGGCGLVQKDKSSTANTSIGLKKIATLRISPTQSRVEQERMIKPLKRHLEKVLRQKVEFLIASSYKDNVDMLVDGRANAAYTGAVSYLEALERGANVKPIVAPIDKFTNRPWYRSCIIVRANSRIKTLQDLKGGKRVAFVSPSSTSGYLMPSAALKELEIYPRRDFTRVIFGGTHAKTEALLENGVVDAIATNIPSYMKRQNLGKLTPENSRVLWQSSPVPHSPLLVSRSLPPELIESIKEAFLTIPNGIEDIVETQAAGYTLVIDSDYEPIKQMRVRLQQENKEVSS</sequence>
<dbReference type="OrthoDB" id="9776786at2"/>
<comment type="similarity">
    <text evidence="1">Belongs to the phosphate/phosphite/phosphonate binding protein family.</text>
</comment>
<dbReference type="AlphaFoldDB" id="A0A0V7ZP12"/>
<evidence type="ECO:0000256" key="1">
    <source>
        <dbReference type="ARBA" id="ARBA00007162"/>
    </source>
</evidence>
<keyword evidence="3" id="KW-1133">Transmembrane helix</keyword>
<dbReference type="PANTHER" id="PTHR35841:SF1">
    <property type="entry name" value="PHOSPHONATES-BINDING PERIPLASMIC PROTEIN"/>
    <property type="match status" value="1"/>
</dbReference>
<protein>
    <submittedName>
        <fullName evidence="4">Phosphonate ABC transporter substrate-binding protein</fullName>
    </submittedName>
</protein>
<keyword evidence="5" id="KW-1185">Reference proteome</keyword>
<dbReference type="Gene3D" id="3.40.190.10">
    <property type="entry name" value="Periplasmic binding protein-like II"/>
    <property type="match status" value="2"/>
</dbReference>
<dbReference type="Pfam" id="PF12974">
    <property type="entry name" value="Phosphonate-bd"/>
    <property type="match status" value="1"/>
</dbReference>
<comment type="caution">
    <text evidence="4">The sequence shown here is derived from an EMBL/GenBank/DDBJ whole genome shotgun (WGS) entry which is preliminary data.</text>
</comment>
<dbReference type="Proteomes" id="UP000053372">
    <property type="component" value="Unassembled WGS sequence"/>
</dbReference>
<accession>A0A0V7ZP12</accession>
<keyword evidence="2" id="KW-0732">Signal</keyword>
<evidence type="ECO:0000256" key="3">
    <source>
        <dbReference type="SAM" id="Phobius"/>
    </source>
</evidence>
<keyword evidence="3" id="KW-0472">Membrane</keyword>
<dbReference type="GO" id="GO:0043190">
    <property type="term" value="C:ATP-binding cassette (ABC) transporter complex"/>
    <property type="evidence" value="ECO:0007669"/>
    <property type="project" value="InterPro"/>
</dbReference>
<name>A0A0V7ZP12_9CYAN</name>
<dbReference type="SUPFAM" id="SSF53850">
    <property type="entry name" value="Periplasmic binding protein-like II"/>
    <property type="match status" value="1"/>
</dbReference>
<gene>
    <name evidence="4" type="ORF">BC008_24755</name>
</gene>
<dbReference type="EMBL" id="LMTZ01000099">
    <property type="protein sequence ID" value="KST66184.1"/>
    <property type="molecule type" value="Genomic_DNA"/>
</dbReference>
<evidence type="ECO:0000313" key="5">
    <source>
        <dbReference type="Proteomes" id="UP000053372"/>
    </source>
</evidence>
<proteinExistence type="inferred from homology"/>
<feature type="transmembrane region" description="Helical" evidence="3">
    <location>
        <begin position="21"/>
        <end position="38"/>
    </location>
</feature>
<dbReference type="InterPro" id="IPR005770">
    <property type="entry name" value="PhnD"/>
</dbReference>